<sequence length="346" mass="36959">MATFTFVLPTVAARSAPRAAAATCARIRPVACAESPRPAPPASSPSAPPQGADAQHHSHHRHHFAGEPRRVADDIRVTLSCVALALAVAAGFYHHEAASGIEFLTAYIIEYALSVDNLLVFLLIFDYFAVPRAFQSRVLSFGLTGAVIMRGVFIIFGEALTHRFKPASLIFAAILLFSAAKLALSDEEDEEDLSNNAIVKFANSVLPVSDAYSGDRFFVRNNGIKVATPLLLVLLVVEISDLVFALDSVPAVLGVSDRTSVIYVSNVLAVLGLRSLYFLLADSIANLRFLQPALAFVLAFIGAKMGASVFQFEVPVTLSLSVVVSTLGSAVLASLLFPPEDDDDDD</sequence>
<name>A0A2V3IQ79_9FLOR</name>
<reference evidence="7 8" key="1">
    <citation type="journal article" date="2018" name="Mol. Biol. Evol.">
        <title>Analysis of the draft genome of the red seaweed Gracilariopsis chorda provides insights into genome size evolution in Rhodophyta.</title>
        <authorList>
            <person name="Lee J."/>
            <person name="Yang E.C."/>
            <person name="Graf L."/>
            <person name="Yang J.H."/>
            <person name="Qiu H."/>
            <person name="Zel Zion U."/>
            <person name="Chan C.X."/>
            <person name="Stephens T.G."/>
            <person name="Weber A.P.M."/>
            <person name="Boo G.H."/>
            <person name="Boo S.M."/>
            <person name="Kim K.M."/>
            <person name="Shin Y."/>
            <person name="Jung M."/>
            <person name="Lee S.J."/>
            <person name="Yim H.S."/>
            <person name="Lee J.H."/>
            <person name="Bhattacharya D."/>
            <person name="Yoon H.S."/>
        </authorList>
    </citation>
    <scope>NUCLEOTIDE SEQUENCE [LARGE SCALE GENOMIC DNA]</scope>
    <source>
        <strain evidence="7 8">SKKU-2015</strain>
        <tissue evidence="7">Whole body</tissue>
    </source>
</reference>
<comment type="caution">
    <text evidence="7">The sequence shown here is derived from an EMBL/GenBank/DDBJ whole genome shotgun (WGS) entry which is preliminary data.</text>
</comment>
<comment type="subcellular location">
    <subcellularLocation>
        <location evidence="1">Membrane</location>
        <topology evidence="1">Multi-pass membrane protein</topology>
    </subcellularLocation>
</comment>
<dbReference type="STRING" id="448386.A0A2V3IQ79"/>
<evidence type="ECO:0000256" key="2">
    <source>
        <dbReference type="ARBA" id="ARBA00022692"/>
    </source>
</evidence>
<dbReference type="NCBIfam" id="TIGR03718">
    <property type="entry name" value="R_switched_Alx"/>
    <property type="match status" value="1"/>
</dbReference>
<protein>
    <submittedName>
        <fullName evidence="7">Thylakoid membrane protein TERC, chloroplastic</fullName>
    </submittedName>
</protein>
<feature type="region of interest" description="Disordered" evidence="5">
    <location>
        <begin position="35"/>
        <end position="65"/>
    </location>
</feature>
<dbReference type="EMBL" id="NBIV01000129">
    <property type="protein sequence ID" value="PXF43290.1"/>
    <property type="molecule type" value="Genomic_DNA"/>
</dbReference>
<evidence type="ECO:0000256" key="6">
    <source>
        <dbReference type="SAM" id="Phobius"/>
    </source>
</evidence>
<dbReference type="OrthoDB" id="417520at2759"/>
<dbReference type="GO" id="GO:0016020">
    <property type="term" value="C:membrane"/>
    <property type="evidence" value="ECO:0007669"/>
    <property type="project" value="UniProtKB-SubCell"/>
</dbReference>
<feature type="transmembrane region" description="Helical" evidence="6">
    <location>
        <begin position="261"/>
        <end position="281"/>
    </location>
</feature>
<evidence type="ECO:0000256" key="4">
    <source>
        <dbReference type="ARBA" id="ARBA00023136"/>
    </source>
</evidence>
<accession>A0A2V3IQ79</accession>
<dbReference type="PANTHER" id="PTHR30238:SF0">
    <property type="entry name" value="THYLAKOID MEMBRANE PROTEIN TERC, CHLOROPLASTIC"/>
    <property type="match status" value="1"/>
</dbReference>
<keyword evidence="8" id="KW-1185">Reference proteome</keyword>
<dbReference type="PANTHER" id="PTHR30238">
    <property type="entry name" value="MEMBRANE BOUND PREDICTED REDOX MODULATOR"/>
    <property type="match status" value="1"/>
</dbReference>
<feature type="transmembrane region" description="Helical" evidence="6">
    <location>
        <begin position="293"/>
        <end position="312"/>
    </location>
</feature>
<feature type="transmembrane region" description="Helical" evidence="6">
    <location>
        <begin position="318"/>
        <end position="337"/>
    </location>
</feature>
<evidence type="ECO:0000256" key="5">
    <source>
        <dbReference type="SAM" id="MobiDB-lite"/>
    </source>
</evidence>
<keyword evidence="3 6" id="KW-1133">Transmembrane helix</keyword>
<feature type="transmembrane region" description="Helical" evidence="6">
    <location>
        <begin position="111"/>
        <end position="129"/>
    </location>
</feature>
<dbReference type="Pfam" id="PF03741">
    <property type="entry name" value="TerC"/>
    <property type="match status" value="1"/>
</dbReference>
<organism evidence="7 8">
    <name type="scientific">Gracilariopsis chorda</name>
    <dbReference type="NCBI Taxonomy" id="448386"/>
    <lineage>
        <taxon>Eukaryota</taxon>
        <taxon>Rhodophyta</taxon>
        <taxon>Florideophyceae</taxon>
        <taxon>Rhodymeniophycidae</taxon>
        <taxon>Gracilariales</taxon>
        <taxon>Gracilariaceae</taxon>
        <taxon>Gracilariopsis</taxon>
    </lineage>
</organism>
<proteinExistence type="predicted"/>
<keyword evidence="4 6" id="KW-0472">Membrane</keyword>
<feature type="transmembrane region" description="Helical" evidence="6">
    <location>
        <begin position="141"/>
        <end position="160"/>
    </location>
</feature>
<dbReference type="InterPro" id="IPR005496">
    <property type="entry name" value="Integral_membrane_TerC"/>
</dbReference>
<dbReference type="Proteomes" id="UP000247409">
    <property type="component" value="Unassembled WGS sequence"/>
</dbReference>
<dbReference type="AlphaFoldDB" id="A0A2V3IQ79"/>
<evidence type="ECO:0000256" key="3">
    <source>
        <dbReference type="ARBA" id="ARBA00022989"/>
    </source>
</evidence>
<evidence type="ECO:0000313" key="8">
    <source>
        <dbReference type="Proteomes" id="UP000247409"/>
    </source>
</evidence>
<keyword evidence="2 6" id="KW-0812">Transmembrane</keyword>
<evidence type="ECO:0000256" key="1">
    <source>
        <dbReference type="ARBA" id="ARBA00004141"/>
    </source>
</evidence>
<evidence type="ECO:0000313" key="7">
    <source>
        <dbReference type="EMBL" id="PXF43290.1"/>
    </source>
</evidence>
<feature type="transmembrane region" description="Helical" evidence="6">
    <location>
        <begin position="166"/>
        <end position="184"/>
    </location>
</feature>
<feature type="compositionally biased region" description="Pro residues" evidence="5">
    <location>
        <begin position="37"/>
        <end position="48"/>
    </location>
</feature>
<feature type="transmembrane region" description="Helical" evidence="6">
    <location>
        <begin position="226"/>
        <end position="246"/>
    </location>
</feature>
<dbReference type="InterPro" id="IPR022369">
    <property type="entry name" value="Integral_membrane_TerC_rswitch"/>
</dbReference>
<gene>
    <name evidence="7" type="ORF">BWQ96_06929</name>
</gene>